<feature type="domain" description="Tyr recombinase" evidence="6">
    <location>
        <begin position="167"/>
        <end position="369"/>
    </location>
</feature>
<dbReference type="EMBL" id="FNED01000003">
    <property type="protein sequence ID" value="SDI38650.1"/>
    <property type="molecule type" value="Genomic_DNA"/>
</dbReference>
<dbReference type="InterPro" id="IPR002104">
    <property type="entry name" value="Integrase_catalytic"/>
</dbReference>
<dbReference type="RefSeq" id="WP_043065926.1">
    <property type="nucleotide sequence ID" value="NZ_CCMI01000062.1"/>
</dbReference>
<dbReference type="Gene3D" id="1.10.150.130">
    <property type="match status" value="1"/>
</dbReference>
<gene>
    <name evidence="8" type="ORF">AF333_10330</name>
    <name evidence="9" type="ORF">SAMN04487909_103295</name>
</gene>
<keyword evidence="10" id="KW-1185">Reference proteome</keyword>
<sequence length="383" mass="43878">MKGYFRKRGSKWSFSIDVGRDPETGKRKQKTVSGFKTKKEAEKACAELISQIENNKYIKESTDDYESYLLEYMENVAKHSIRPSTYELQLFICKKHIIPEIGNLKLKDIKPRHLQALYSKKMDTGLAASYIRSMHAIISKSLRKAAEWGVIKENIASLVTPPRIEKRQVRTWDLEETNKFLQEIKKRKTGNSKLYIAYILAIYCGMRKGEILGLRWKDCDLEKGFIRIQQTLVKTKGKLSFQEPKTKGSIRTIKVPDLAIQTLKAHKLKQKEIKLAASSAYKDHDLVVANWTGSMIDPADINADFKIACKFADVPQIRFHDLRHTHATLLLQLGENPKVVSERLGHADVSITLNTYSHVLPTMQEDLAQNFNVAMQNIKKKSL</sequence>
<evidence type="ECO:0000256" key="1">
    <source>
        <dbReference type="ARBA" id="ARBA00008857"/>
    </source>
</evidence>
<comment type="similarity">
    <text evidence="1">Belongs to the 'phage' integrase family.</text>
</comment>
<dbReference type="InterPro" id="IPR044068">
    <property type="entry name" value="CB"/>
</dbReference>
<organism evidence="8 10">
    <name type="scientific">Aneurinibacillus migulanus</name>
    <name type="common">Bacillus migulanus</name>
    <dbReference type="NCBI Taxonomy" id="47500"/>
    <lineage>
        <taxon>Bacteria</taxon>
        <taxon>Bacillati</taxon>
        <taxon>Bacillota</taxon>
        <taxon>Bacilli</taxon>
        <taxon>Bacillales</taxon>
        <taxon>Paenibacillaceae</taxon>
        <taxon>Aneurinibacillus group</taxon>
        <taxon>Aneurinibacillus</taxon>
    </lineage>
</organism>
<evidence type="ECO:0000256" key="5">
    <source>
        <dbReference type="PROSITE-ProRule" id="PRU01248"/>
    </source>
</evidence>
<dbReference type="Proteomes" id="UP000037269">
    <property type="component" value="Unassembled WGS sequence"/>
</dbReference>
<reference evidence="8 10" key="1">
    <citation type="submission" date="2015-07" db="EMBL/GenBank/DDBJ databases">
        <title>Fjat-14205 dsm 2895.</title>
        <authorList>
            <person name="Liu B."/>
            <person name="Wang J."/>
            <person name="Zhu Y."/>
            <person name="Liu G."/>
            <person name="Chen Q."/>
            <person name="Chen Z."/>
            <person name="Lan J."/>
            <person name="Che J."/>
            <person name="Ge C."/>
            <person name="Shi H."/>
            <person name="Pan Z."/>
            <person name="Liu X."/>
        </authorList>
    </citation>
    <scope>NUCLEOTIDE SEQUENCE [LARGE SCALE GENOMIC DNA]</scope>
    <source>
        <strain evidence="8 10">DSM 2895</strain>
    </source>
</reference>
<dbReference type="OrthoDB" id="9803188at2"/>
<dbReference type="CDD" id="cd01189">
    <property type="entry name" value="INT_ICEBs1_C_like"/>
    <property type="match status" value="1"/>
</dbReference>
<proteinExistence type="inferred from homology"/>
<dbReference type="AlphaFoldDB" id="A0A0D1XMQ8"/>
<evidence type="ECO:0000259" key="7">
    <source>
        <dbReference type="PROSITE" id="PS51900"/>
    </source>
</evidence>
<dbReference type="GO" id="GO:0015074">
    <property type="term" value="P:DNA integration"/>
    <property type="evidence" value="ECO:0007669"/>
    <property type="project" value="UniProtKB-KW"/>
</dbReference>
<dbReference type="PANTHER" id="PTHR30349:SF64">
    <property type="entry name" value="PROPHAGE INTEGRASE INTD-RELATED"/>
    <property type="match status" value="1"/>
</dbReference>
<dbReference type="PANTHER" id="PTHR30349">
    <property type="entry name" value="PHAGE INTEGRASE-RELATED"/>
    <property type="match status" value="1"/>
</dbReference>
<keyword evidence="4" id="KW-0233">DNA recombination</keyword>
<dbReference type="InterPro" id="IPR004107">
    <property type="entry name" value="Integrase_SAM-like_N"/>
</dbReference>
<evidence type="ECO:0000313" key="8">
    <source>
        <dbReference type="EMBL" id="KON95824.1"/>
    </source>
</evidence>
<dbReference type="GeneID" id="42305598"/>
<dbReference type="PROSITE" id="PS51898">
    <property type="entry name" value="TYR_RECOMBINASE"/>
    <property type="match status" value="1"/>
</dbReference>
<dbReference type="Pfam" id="PF14657">
    <property type="entry name" value="Arm-DNA-bind_4"/>
    <property type="match status" value="1"/>
</dbReference>
<dbReference type="Gene3D" id="1.10.443.10">
    <property type="entry name" value="Intergrase catalytic core"/>
    <property type="match status" value="1"/>
</dbReference>
<evidence type="ECO:0000256" key="3">
    <source>
        <dbReference type="ARBA" id="ARBA00023125"/>
    </source>
</evidence>
<evidence type="ECO:0000256" key="2">
    <source>
        <dbReference type="ARBA" id="ARBA00022908"/>
    </source>
</evidence>
<keyword evidence="2" id="KW-0229">DNA integration</keyword>
<reference evidence="9 11" key="2">
    <citation type="submission" date="2016-10" db="EMBL/GenBank/DDBJ databases">
        <authorList>
            <person name="de Groot N.N."/>
        </authorList>
    </citation>
    <scope>NUCLEOTIDE SEQUENCE [LARGE SCALE GENOMIC DNA]</scope>
    <source>
        <strain evidence="9 11">DSM 2895</strain>
    </source>
</reference>
<dbReference type="PROSITE" id="PS51900">
    <property type="entry name" value="CB"/>
    <property type="match status" value="1"/>
</dbReference>
<dbReference type="SUPFAM" id="SSF56349">
    <property type="entry name" value="DNA breaking-rejoining enzymes"/>
    <property type="match status" value="1"/>
</dbReference>
<dbReference type="GO" id="GO:0006310">
    <property type="term" value="P:DNA recombination"/>
    <property type="evidence" value="ECO:0007669"/>
    <property type="project" value="UniProtKB-KW"/>
</dbReference>
<dbReference type="PATRIC" id="fig|47500.8.peg.6787"/>
<dbReference type="InterPro" id="IPR010998">
    <property type="entry name" value="Integrase_recombinase_N"/>
</dbReference>
<dbReference type="InterPro" id="IPR028259">
    <property type="entry name" value="AP2-like_int_N"/>
</dbReference>
<protein>
    <submittedName>
        <fullName evidence="8">Integrase</fullName>
    </submittedName>
    <submittedName>
        <fullName evidence="9">Site-specific recombinase XerD</fullName>
    </submittedName>
</protein>
<evidence type="ECO:0000313" key="11">
    <source>
        <dbReference type="Proteomes" id="UP000182836"/>
    </source>
</evidence>
<dbReference type="Pfam" id="PF00589">
    <property type="entry name" value="Phage_integrase"/>
    <property type="match status" value="1"/>
</dbReference>
<accession>A0A0D1XMQ8</accession>
<dbReference type="InterPro" id="IPR050090">
    <property type="entry name" value="Tyrosine_recombinase_XerCD"/>
</dbReference>
<evidence type="ECO:0000259" key="6">
    <source>
        <dbReference type="PROSITE" id="PS51898"/>
    </source>
</evidence>
<feature type="domain" description="Core-binding (CB)" evidence="7">
    <location>
        <begin position="60"/>
        <end position="146"/>
    </location>
</feature>
<dbReference type="InterPro" id="IPR013762">
    <property type="entry name" value="Integrase-like_cat_sf"/>
</dbReference>
<dbReference type="EMBL" id="LGUG01000004">
    <property type="protein sequence ID" value="KON95824.1"/>
    <property type="molecule type" value="Genomic_DNA"/>
</dbReference>
<dbReference type="Proteomes" id="UP000182836">
    <property type="component" value="Unassembled WGS sequence"/>
</dbReference>
<evidence type="ECO:0000313" key="9">
    <source>
        <dbReference type="EMBL" id="SDI38650.1"/>
    </source>
</evidence>
<name>A0A0D1XMQ8_ANEMI</name>
<evidence type="ECO:0000313" key="10">
    <source>
        <dbReference type="Proteomes" id="UP000037269"/>
    </source>
</evidence>
<dbReference type="GO" id="GO:0003677">
    <property type="term" value="F:DNA binding"/>
    <property type="evidence" value="ECO:0007669"/>
    <property type="project" value="UniProtKB-UniRule"/>
</dbReference>
<dbReference type="Pfam" id="PF14659">
    <property type="entry name" value="Phage_int_SAM_3"/>
    <property type="match status" value="1"/>
</dbReference>
<evidence type="ECO:0000256" key="4">
    <source>
        <dbReference type="ARBA" id="ARBA00023172"/>
    </source>
</evidence>
<dbReference type="STRING" id="47500.AF333_10330"/>
<dbReference type="InterPro" id="IPR011010">
    <property type="entry name" value="DNA_brk_join_enz"/>
</dbReference>
<keyword evidence="3 5" id="KW-0238">DNA-binding</keyword>